<dbReference type="AlphaFoldDB" id="A0A7X0X9P0"/>
<name>A0A7X0X9P0_9LIST</name>
<feature type="transmembrane region" description="Helical" evidence="2">
    <location>
        <begin position="36"/>
        <end position="57"/>
    </location>
</feature>
<dbReference type="Proteomes" id="UP000561617">
    <property type="component" value="Unassembled WGS sequence"/>
</dbReference>
<keyword evidence="2" id="KW-1133">Transmembrane helix</keyword>
<feature type="transmembrane region" description="Helical" evidence="2">
    <location>
        <begin position="86"/>
        <end position="102"/>
    </location>
</feature>
<accession>A0A7X0X9P0</accession>
<keyword evidence="2" id="KW-0812">Transmembrane</keyword>
<comment type="caution">
    <text evidence="3">The sequence shown here is derived from an EMBL/GenBank/DDBJ whole genome shotgun (WGS) entry which is preliminary data.</text>
</comment>
<feature type="region of interest" description="Disordered" evidence="1">
    <location>
        <begin position="155"/>
        <end position="186"/>
    </location>
</feature>
<sequence>MRINRQTEFVLGLIASIFGILTAIIVLNVGETTGNSTISLIGFITLLFSILGLVGACITKKDHLLGGTFMISAALGIAMINISFLNIIPLVLLAIAGLMAMIRGGHFRTLLKKWWFYTLLVATILIPIFGFMPSTANSNDLNDSNVEYNVPIVEFNSPNDVTDTTESDGTSDESTSNDQSYASDIGTQENAVDFNDTFKIEGPVTKYNTMSSIDASTNLTVTETIRGDEAWKFIQTRSKYNEAPPEGKEYILNKIKVKVYDIALPEDRAYINASDFTYFSDSNIEYDTHQYIILPDELNAHLYNNEETDGYVVGLIDLDDRPLIEYENFYFATE</sequence>
<evidence type="ECO:0000256" key="1">
    <source>
        <dbReference type="SAM" id="MobiDB-lite"/>
    </source>
</evidence>
<feature type="transmembrane region" description="Helical" evidence="2">
    <location>
        <begin position="64"/>
        <end position="80"/>
    </location>
</feature>
<proteinExistence type="predicted"/>
<organism evidence="3 4">
    <name type="scientific">Listeria immobilis</name>
    <dbReference type="NCBI Taxonomy" id="2713502"/>
    <lineage>
        <taxon>Bacteria</taxon>
        <taxon>Bacillati</taxon>
        <taxon>Bacillota</taxon>
        <taxon>Bacilli</taxon>
        <taxon>Bacillales</taxon>
        <taxon>Listeriaceae</taxon>
        <taxon>Listeria</taxon>
    </lineage>
</organism>
<dbReference type="EMBL" id="JAASTW010000027">
    <property type="protein sequence ID" value="MBC1490152.1"/>
    <property type="molecule type" value="Genomic_DNA"/>
</dbReference>
<feature type="transmembrane region" description="Helical" evidence="2">
    <location>
        <begin position="114"/>
        <end position="132"/>
    </location>
</feature>
<reference evidence="3 4" key="1">
    <citation type="submission" date="2020-03" db="EMBL/GenBank/DDBJ databases">
        <title>Soil Listeria distribution.</title>
        <authorList>
            <person name="Liao J."/>
            <person name="Wiedmann M."/>
        </authorList>
    </citation>
    <scope>NUCLEOTIDE SEQUENCE [LARGE SCALE GENOMIC DNA]</scope>
    <source>
        <strain evidence="3 4">FSL L7-1554</strain>
    </source>
</reference>
<evidence type="ECO:0000313" key="4">
    <source>
        <dbReference type="Proteomes" id="UP000561617"/>
    </source>
</evidence>
<keyword evidence="2" id="KW-0472">Membrane</keyword>
<gene>
    <name evidence="3" type="ORF">HCJ38_14265</name>
</gene>
<protein>
    <recommendedName>
        <fullName evidence="5">DUF4064 domain-containing protein</fullName>
    </recommendedName>
</protein>
<dbReference type="RefSeq" id="WP_185381654.1">
    <property type="nucleotide sequence ID" value="NZ_JAASTW010000027.1"/>
</dbReference>
<feature type="transmembrane region" description="Helical" evidence="2">
    <location>
        <begin position="9"/>
        <end position="30"/>
    </location>
</feature>
<evidence type="ECO:0000313" key="3">
    <source>
        <dbReference type="EMBL" id="MBC1490152.1"/>
    </source>
</evidence>
<evidence type="ECO:0008006" key="5">
    <source>
        <dbReference type="Google" id="ProtNLM"/>
    </source>
</evidence>
<evidence type="ECO:0000256" key="2">
    <source>
        <dbReference type="SAM" id="Phobius"/>
    </source>
</evidence>